<dbReference type="EMBL" id="BART01010375">
    <property type="protein sequence ID" value="GAG88390.1"/>
    <property type="molecule type" value="Genomic_DNA"/>
</dbReference>
<feature type="non-terminal residue" evidence="1">
    <location>
        <position position="1"/>
    </location>
</feature>
<name>X1B0C3_9ZZZZ</name>
<protein>
    <submittedName>
        <fullName evidence="1">Uncharacterized protein</fullName>
    </submittedName>
</protein>
<sequence length="86" mass="10322">EKEVKEIAENFTKRDKLYLKGLEFAKESLRDVCEIDPKLYVIFRNMLGLVRLSEKDYKDYWEISRNLTDALRDAYRRGEGKNPKVY</sequence>
<gene>
    <name evidence="1" type="ORF">S01H4_22592</name>
</gene>
<proteinExistence type="predicted"/>
<evidence type="ECO:0000313" key="1">
    <source>
        <dbReference type="EMBL" id="GAG88390.1"/>
    </source>
</evidence>
<dbReference type="AlphaFoldDB" id="X1B0C3"/>
<accession>X1B0C3</accession>
<organism evidence="1">
    <name type="scientific">marine sediment metagenome</name>
    <dbReference type="NCBI Taxonomy" id="412755"/>
    <lineage>
        <taxon>unclassified sequences</taxon>
        <taxon>metagenomes</taxon>
        <taxon>ecological metagenomes</taxon>
    </lineage>
</organism>
<reference evidence="1" key="1">
    <citation type="journal article" date="2014" name="Front. Microbiol.">
        <title>High frequency of phylogenetically diverse reductive dehalogenase-homologous genes in deep subseafloor sedimentary metagenomes.</title>
        <authorList>
            <person name="Kawai M."/>
            <person name="Futagami T."/>
            <person name="Toyoda A."/>
            <person name="Takaki Y."/>
            <person name="Nishi S."/>
            <person name="Hori S."/>
            <person name="Arai W."/>
            <person name="Tsubouchi T."/>
            <person name="Morono Y."/>
            <person name="Uchiyama I."/>
            <person name="Ito T."/>
            <person name="Fujiyama A."/>
            <person name="Inagaki F."/>
            <person name="Takami H."/>
        </authorList>
    </citation>
    <scope>NUCLEOTIDE SEQUENCE</scope>
    <source>
        <strain evidence="1">Expedition CK06-06</strain>
    </source>
</reference>
<comment type="caution">
    <text evidence="1">The sequence shown here is derived from an EMBL/GenBank/DDBJ whole genome shotgun (WGS) entry which is preliminary data.</text>
</comment>